<gene>
    <name evidence="3" type="ORF">LAMO00422_LOCUS13162</name>
</gene>
<dbReference type="EMBL" id="HBEM01019231">
    <property type="protein sequence ID" value="CAD8454221.1"/>
    <property type="molecule type" value="Transcribed_RNA"/>
</dbReference>
<dbReference type="InterPro" id="IPR001763">
    <property type="entry name" value="Rhodanese-like_dom"/>
</dbReference>
<accession>A0A7S0H3Y7</accession>
<dbReference type="GO" id="GO:0005739">
    <property type="term" value="C:mitochondrion"/>
    <property type="evidence" value="ECO:0007669"/>
    <property type="project" value="TreeGrafter"/>
</dbReference>
<sequence>MASRIKSIAWSILAASVAAQSRGVRGSVSLGSRLATRWFGSTYTRKFPSVAPRPRASRVFSVGGGVVPKVDKVYVEKLSQDIEKGNSDEYLIDVREPYELQFGSIPGAVNIPLSEFVDALDQDDLFWHRNYGVPKVKLDDDVTVYCKSGKRSLQAASYAVAKGYPNWKNYEGSYIDWFGKAY</sequence>
<feature type="signal peptide" evidence="1">
    <location>
        <begin position="1"/>
        <end position="19"/>
    </location>
</feature>
<dbReference type="SMART" id="SM00450">
    <property type="entry name" value="RHOD"/>
    <property type="match status" value="1"/>
</dbReference>
<dbReference type="PANTHER" id="PTHR44086">
    <property type="entry name" value="THIOSULFATE SULFURTRANSFERASE RDL2, MITOCHONDRIAL-RELATED"/>
    <property type="match status" value="1"/>
</dbReference>
<evidence type="ECO:0000256" key="1">
    <source>
        <dbReference type="SAM" id="SignalP"/>
    </source>
</evidence>
<proteinExistence type="predicted"/>
<feature type="domain" description="Rhodanese" evidence="2">
    <location>
        <begin position="85"/>
        <end position="182"/>
    </location>
</feature>
<dbReference type="Gene3D" id="3.40.250.10">
    <property type="entry name" value="Rhodanese-like domain"/>
    <property type="match status" value="1"/>
</dbReference>
<keyword evidence="1" id="KW-0732">Signal</keyword>
<dbReference type="GO" id="GO:0004792">
    <property type="term" value="F:thiosulfate-cyanide sulfurtransferase activity"/>
    <property type="evidence" value="ECO:0007669"/>
    <property type="project" value="TreeGrafter"/>
</dbReference>
<evidence type="ECO:0000259" key="2">
    <source>
        <dbReference type="PROSITE" id="PS50206"/>
    </source>
</evidence>
<dbReference type="SUPFAM" id="SSF52821">
    <property type="entry name" value="Rhodanese/Cell cycle control phosphatase"/>
    <property type="match status" value="1"/>
</dbReference>
<dbReference type="AlphaFoldDB" id="A0A7S0H3Y7"/>
<dbReference type="PANTHER" id="PTHR44086:SF10">
    <property type="entry name" value="THIOSULFATE SULFURTRANSFERASE_RHODANESE-LIKE DOMAIN-CONTAINING PROTEIN 3"/>
    <property type="match status" value="1"/>
</dbReference>
<name>A0A7S0H3Y7_9EUKA</name>
<organism evidence="3">
    <name type="scientific">Amorphochlora amoebiformis</name>
    <dbReference type="NCBI Taxonomy" id="1561963"/>
    <lineage>
        <taxon>Eukaryota</taxon>
        <taxon>Sar</taxon>
        <taxon>Rhizaria</taxon>
        <taxon>Cercozoa</taxon>
        <taxon>Chlorarachniophyceae</taxon>
        <taxon>Amorphochlora</taxon>
    </lineage>
</organism>
<dbReference type="InterPro" id="IPR036873">
    <property type="entry name" value="Rhodanese-like_dom_sf"/>
</dbReference>
<feature type="chain" id="PRO_5031152314" description="Rhodanese domain-containing protein" evidence="1">
    <location>
        <begin position="20"/>
        <end position="182"/>
    </location>
</feature>
<protein>
    <recommendedName>
        <fullName evidence="2">Rhodanese domain-containing protein</fullName>
    </recommendedName>
</protein>
<evidence type="ECO:0000313" key="3">
    <source>
        <dbReference type="EMBL" id="CAD8454221.1"/>
    </source>
</evidence>
<reference evidence="3" key="1">
    <citation type="submission" date="2021-01" db="EMBL/GenBank/DDBJ databases">
        <authorList>
            <person name="Corre E."/>
            <person name="Pelletier E."/>
            <person name="Niang G."/>
            <person name="Scheremetjew M."/>
            <person name="Finn R."/>
            <person name="Kale V."/>
            <person name="Holt S."/>
            <person name="Cochrane G."/>
            <person name="Meng A."/>
            <person name="Brown T."/>
            <person name="Cohen L."/>
        </authorList>
    </citation>
    <scope>NUCLEOTIDE SEQUENCE</scope>
    <source>
        <strain evidence="3">CCMP2058</strain>
    </source>
</reference>
<dbReference type="PROSITE" id="PS50206">
    <property type="entry name" value="RHODANESE_3"/>
    <property type="match status" value="1"/>
</dbReference>
<dbReference type="Pfam" id="PF00581">
    <property type="entry name" value="Rhodanese"/>
    <property type="match status" value="1"/>
</dbReference>